<evidence type="ECO:0000256" key="8">
    <source>
        <dbReference type="ARBA" id="ARBA00022777"/>
    </source>
</evidence>
<evidence type="ECO:0000256" key="4">
    <source>
        <dbReference type="ARBA" id="ARBA00022553"/>
    </source>
</evidence>
<gene>
    <name evidence="15" type="ORF">D3273_14120</name>
</gene>
<dbReference type="InterPro" id="IPR036890">
    <property type="entry name" value="HATPase_C_sf"/>
</dbReference>
<dbReference type="InterPro" id="IPR003594">
    <property type="entry name" value="HATPase_dom"/>
</dbReference>
<dbReference type="InterPro" id="IPR003852">
    <property type="entry name" value="Sig_transdc_His_kinase_KdpD_N"/>
</dbReference>
<dbReference type="InterPro" id="IPR005467">
    <property type="entry name" value="His_kinase_dom"/>
</dbReference>
<dbReference type="InterPro" id="IPR027417">
    <property type="entry name" value="P-loop_NTPase"/>
</dbReference>
<dbReference type="Pfam" id="PF02702">
    <property type="entry name" value="KdpD"/>
    <property type="match status" value="1"/>
</dbReference>
<dbReference type="Pfam" id="PF13493">
    <property type="entry name" value="DUF4118"/>
    <property type="match status" value="1"/>
</dbReference>
<evidence type="ECO:0000256" key="13">
    <source>
        <dbReference type="SAM" id="Phobius"/>
    </source>
</evidence>
<evidence type="ECO:0000313" key="15">
    <source>
        <dbReference type="EMBL" id="RYC31251.1"/>
    </source>
</evidence>
<dbReference type="Gene3D" id="1.20.120.620">
    <property type="entry name" value="Backbone structure of the membrane domain of e. Coli histidine kinase receptor kdpd"/>
    <property type="match status" value="1"/>
</dbReference>
<evidence type="ECO:0000256" key="3">
    <source>
        <dbReference type="ARBA" id="ARBA00012438"/>
    </source>
</evidence>
<evidence type="ECO:0000256" key="2">
    <source>
        <dbReference type="ARBA" id="ARBA00004141"/>
    </source>
</evidence>
<dbReference type="PRINTS" id="PR00344">
    <property type="entry name" value="BCTRLSENSOR"/>
</dbReference>
<dbReference type="InterPro" id="IPR038318">
    <property type="entry name" value="KdpD_sf"/>
</dbReference>
<dbReference type="SUPFAM" id="SSF55874">
    <property type="entry name" value="ATPase domain of HSP90 chaperone/DNA topoisomerase II/histidine kinase"/>
    <property type="match status" value="1"/>
</dbReference>
<evidence type="ECO:0000256" key="5">
    <source>
        <dbReference type="ARBA" id="ARBA00022679"/>
    </source>
</evidence>
<dbReference type="OrthoDB" id="9806130at2"/>
<feature type="transmembrane region" description="Helical" evidence="13">
    <location>
        <begin position="432"/>
        <end position="459"/>
    </location>
</feature>
<dbReference type="GO" id="GO:0005524">
    <property type="term" value="F:ATP binding"/>
    <property type="evidence" value="ECO:0007669"/>
    <property type="project" value="UniProtKB-KW"/>
</dbReference>
<protein>
    <recommendedName>
        <fullName evidence="3">histidine kinase</fullName>
        <ecNumber evidence="3">2.7.13.3</ecNumber>
    </recommendedName>
</protein>
<evidence type="ECO:0000256" key="1">
    <source>
        <dbReference type="ARBA" id="ARBA00000085"/>
    </source>
</evidence>
<dbReference type="SUPFAM" id="SSF55781">
    <property type="entry name" value="GAF domain-like"/>
    <property type="match status" value="1"/>
</dbReference>
<dbReference type="SMART" id="SM00388">
    <property type="entry name" value="HisKA"/>
    <property type="match status" value="1"/>
</dbReference>
<sequence length="911" mass="96975">MHPTADLRPDPDALLAAARSSERGRLKVFLGAAPGVGKTYAMLAGAARLRRAQVDVAVGVVETHGRAETEALIAGLEVLPRRQTLYRGTVLDEFDIDAALARRPALLVVDELAHTNAPDSRHPKRYQDVEELLAAGIDVWTAVNIQHVEGLSDVVSRITGATVRETIPDTVIERAEEVVVVDITPAELIARLAEGRIYLPETARRAAQGFFKPGNLTALRELALRRTADRVDDQMIDHLRANAIQGAWPSAERLMVCVGADPSSEAVVRAAARIASGLNAPWTAVTLERIGREVADAQALRRIDDVLELAERLGADTRRLAGRDLVEEITGYARRNNITQIVIGRSKPARWPGPWGAAGLTDALLRRASDIAVHVVVGEGPPKPAATAGRRDATDAAALTRGVLGAVAAVGCAVACGLLTTRFMALPEVPMLFLAAVLVTAVTLGVWPAVAAAMLAFLSYNFFFIPPVYSFTVAEPREVLSLAVFLLVAVTTGGLAGRVRENAEAAKKRILTIQALYDLSRKLSGATQLDDVLWVVARQAAEAVRGQVVILLPGSGTAEARRDLQVRAAFPPEDALQPGDAAAARWAYDRGEAAGWRTATLPDARLRFLPIRTARGTMGVLGFEPADRAREIPSDDARAFAALLDQAGISLERAALVAQARAGEALAERERLQATLLSSLSHDLRTPLSSILGAVTSLRGYGDRMPAGDRADLLAAVEEETRKLARFVANLLDMTRVEAGMLDLRRGWMDVEEVAAAAAARARRAFPARTLDLSIPDDLPLVRGDAGLFEQVVFNLLDNADKYSAPGTPTRLALRADGPSVAVTVEDRGCGIPPADLDRVFGKFTRLGEGDGRPAGTGLGLAIAKGVVEALGGTIRAESPAAEGRGTRFVVRLPVSETEPGHPRLLAGAEG</sequence>
<evidence type="ECO:0000256" key="7">
    <source>
        <dbReference type="ARBA" id="ARBA00022741"/>
    </source>
</evidence>
<keyword evidence="9" id="KW-0067">ATP-binding</keyword>
<dbReference type="InterPro" id="IPR025201">
    <property type="entry name" value="KdpD_TM"/>
</dbReference>
<keyword evidence="11" id="KW-0902">Two-component regulatory system</keyword>
<dbReference type="PROSITE" id="PS50109">
    <property type="entry name" value="HIS_KIN"/>
    <property type="match status" value="1"/>
</dbReference>
<keyword evidence="7" id="KW-0547">Nucleotide-binding</keyword>
<dbReference type="Pfam" id="PF02518">
    <property type="entry name" value="HATPase_c"/>
    <property type="match status" value="1"/>
</dbReference>
<dbReference type="CDD" id="cd00075">
    <property type="entry name" value="HATPase"/>
    <property type="match status" value="1"/>
</dbReference>
<dbReference type="Gene3D" id="3.40.50.620">
    <property type="entry name" value="HUPs"/>
    <property type="match status" value="1"/>
</dbReference>
<dbReference type="InterPro" id="IPR003018">
    <property type="entry name" value="GAF"/>
</dbReference>
<name>A0A4Q2U7Z9_9HYPH</name>
<evidence type="ECO:0000256" key="9">
    <source>
        <dbReference type="ARBA" id="ARBA00022840"/>
    </source>
</evidence>
<dbReference type="Gene3D" id="3.40.50.300">
    <property type="entry name" value="P-loop containing nucleotide triphosphate hydrolases"/>
    <property type="match status" value="1"/>
</dbReference>
<keyword evidence="4" id="KW-0597">Phosphoprotein</keyword>
<evidence type="ECO:0000256" key="12">
    <source>
        <dbReference type="ARBA" id="ARBA00023136"/>
    </source>
</evidence>
<dbReference type="SUPFAM" id="SSF52402">
    <property type="entry name" value="Adenine nucleotide alpha hydrolases-like"/>
    <property type="match status" value="1"/>
</dbReference>
<feature type="domain" description="Histidine kinase" evidence="14">
    <location>
        <begin position="679"/>
        <end position="897"/>
    </location>
</feature>
<dbReference type="Gene3D" id="3.30.565.10">
    <property type="entry name" value="Histidine kinase-like ATPase, C-terminal domain"/>
    <property type="match status" value="1"/>
</dbReference>
<dbReference type="Pfam" id="PF00512">
    <property type="entry name" value="HisKA"/>
    <property type="match status" value="1"/>
</dbReference>
<proteinExistence type="predicted"/>
<reference evidence="15 16" key="2">
    <citation type="submission" date="2019-02" db="EMBL/GenBank/DDBJ databases">
        <title>'Lichenibacterium ramalinii' gen. nov. sp. nov., 'Lichenibacterium minor' gen. nov. sp. nov.</title>
        <authorList>
            <person name="Pankratov T."/>
        </authorList>
    </citation>
    <scope>NUCLEOTIDE SEQUENCE [LARGE SCALE GENOMIC DNA]</scope>
    <source>
        <strain evidence="15 16">RmlP026</strain>
    </source>
</reference>
<dbReference type="InterPro" id="IPR003661">
    <property type="entry name" value="HisK_dim/P_dom"/>
</dbReference>
<comment type="caution">
    <text evidence="15">The sequence shown here is derived from an EMBL/GenBank/DDBJ whole genome shotgun (WGS) entry which is preliminary data.</text>
</comment>
<dbReference type="FunFam" id="3.40.50.300:FF:000483">
    <property type="entry name" value="Sensor histidine kinase KdpD"/>
    <property type="match status" value="1"/>
</dbReference>
<accession>A0A4Q2U7Z9</accession>
<keyword evidence="5" id="KW-0808">Transferase</keyword>
<dbReference type="InterPro" id="IPR014729">
    <property type="entry name" value="Rossmann-like_a/b/a_fold"/>
</dbReference>
<dbReference type="Pfam" id="PF13492">
    <property type="entry name" value="GAF_3"/>
    <property type="match status" value="1"/>
</dbReference>
<dbReference type="Gene3D" id="3.30.450.40">
    <property type="match status" value="1"/>
</dbReference>
<dbReference type="Gene3D" id="1.10.287.130">
    <property type="match status" value="1"/>
</dbReference>
<organism evidence="15 16">
    <name type="scientific">Lichenibacterium minor</name>
    <dbReference type="NCBI Taxonomy" id="2316528"/>
    <lineage>
        <taxon>Bacteria</taxon>
        <taxon>Pseudomonadati</taxon>
        <taxon>Pseudomonadota</taxon>
        <taxon>Alphaproteobacteria</taxon>
        <taxon>Hyphomicrobiales</taxon>
        <taxon>Lichenihabitantaceae</taxon>
        <taxon>Lichenibacterium</taxon>
    </lineage>
</organism>
<dbReference type="SMART" id="SM00387">
    <property type="entry name" value="HATPase_c"/>
    <property type="match status" value="1"/>
</dbReference>
<evidence type="ECO:0000256" key="6">
    <source>
        <dbReference type="ARBA" id="ARBA00022692"/>
    </source>
</evidence>
<dbReference type="EC" id="2.7.13.3" evidence="3"/>
<keyword evidence="8 15" id="KW-0418">Kinase</keyword>
<dbReference type="Proteomes" id="UP000290759">
    <property type="component" value="Unassembled WGS sequence"/>
</dbReference>
<keyword evidence="16" id="KW-1185">Reference proteome</keyword>
<reference evidence="15 16" key="1">
    <citation type="submission" date="2018-12" db="EMBL/GenBank/DDBJ databases">
        <authorList>
            <person name="Grouzdev D.S."/>
            <person name="Krutkina M.S."/>
        </authorList>
    </citation>
    <scope>NUCLEOTIDE SEQUENCE [LARGE SCALE GENOMIC DNA]</scope>
    <source>
        <strain evidence="15 16">RmlP026</strain>
    </source>
</reference>
<dbReference type="PANTHER" id="PTHR45569:SF1">
    <property type="entry name" value="SENSOR PROTEIN KDPD"/>
    <property type="match status" value="1"/>
</dbReference>
<evidence type="ECO:0000313" key="16">
    <source>
        <dbReference type="Proteomes" id="UP000290759"/>
    </source>
</evidence>
<dbReference type="AlphaFoldDB" id="A0A4Q2U7Z9"/>
<dbReference type="InterPro" id="IPR029016">
    <property type="entry name" value="GAF-like_dom_sf"/>
</dbReference>
<dbReference type="EMBL" id="QYBB01000015">
    <property type="protein sequence ID" value="RYC31251.1"/>
    <property type="molecule type" value="Genomic_DNA"/>
</dbReference>
<keyword evidence="12 13" id="KW-0472">Membrane</keyword>
<dbReference type="InterPro" id="IPR004358">
    <property type="entry name" value="Sig_transdc_His_kin-like_C"/>
</dbReference>
<evidence type="ECO:0000256" key="10">
    <source>
        <dbReference type="ARBA" id="ARBA00022989"/>
    </source>
</evidence>
<dbReference type="GO" id="GO:0005737">
    <property type="term" value="C:cytoplasm"/>
    <property type="evidence" value="ECO:0007669"/>
    <property type="project" value="UniProtKB-ARBA"/>
</dbReference>
<dbReference type="InterPro" id="IPR052023">
    <property type="entry name" value="Histidine_kinase_KdpD"/>
</dbReference>
<dbReference type="InterPro" id="IPR036097">
    <property type="entry name" value="HisK_dim/P_sf"/>
</dbReference>
<comment type="catalytic activity">
    <reaction evidence="1">
        <text>ATP + protein L-histidine = ADP + protein N-phospho-L-histidine.</text>
        <dbReference type="EC" id="2.7.13.3"/>
    </reaction>
</comment>
<dbReference type="PANTHER" id="PTHR45569">
    <property type="entry name" value="SENSOR PROTEIN KDPD"/>
    <property type="match status" value="1"/>
</dbReference>
<dbReference type="RefSeq" id="WP_129227534.1">
    <property type="nucleotide sequence ID" value="NZ_QYBB01000015.1"/>
</dbReference>
<dbReference type="SUPFAM" id="SSF47384">
    <property type="entry name" value="Homodimeric domain of signal transducing histidine kinase"/>
    <property type="match status" value="1"/>
</dbReference>
<dbReference type="GO" id="GO:0005886">
    <property type="term" value="C:plasma membrane"/>
    <property type="evidence" value="ECO:0007669"/>
    <property type="project" value="TreeGrafter"/>
</dbReference>
<keyword evidence="6 13" id="KW-0812">Transmembrane</keyword>
<dbReference type="GO" id="GO:0000155">
    <property type="term" value="F:phosphorelay sensor kinase activity"/>
    <property type="evidence" value="ECO:0007669"/>
    <property type="project" value="InterPro"/>
</dbReference>
<evidence type="ECO:0000256" key="11">
    <source>
        <dbReference type="ARBA" id="ARBA00023012"/>
    </source>
</evidence>
<keyword evidence="10 13" id="KW-1133">Transmembrane helix</keyword>
<feature type="transmembrane region" description="Helical" evidence="13">
    <location>
        <begin position="398"/>
        <end position="420"/>
    </location>
</feature>
<comment type="subcellular location">
    <subcellularLocation>
        <location evidence="2">Membrane</location>
        <topology evidence="2">Multi-pass membrane protein</topology>
    </subcellularLocation>
</comment>
<evidence type="ECO:0000259" key="14">
    <source>
        <dbReference type="PROSITE" id="PS50109"/>
    </source>
</evidence>
<dbReference type="CDD" id="cd00082">
    <property type="entry name" value="HisKA"/>
    <property type="match status" value="1"/>
</dbReference>